<dbReference type="GO" id="GO:0008276">
    <property type="term" value="F:protein methyltransferase activity"/>
    <property type="evidence" value="ECO:0007669"/>
    <property type="project" value="UniProtKB-ARBA"/>
</dbReference>
<evidence type="ECO:0000256" key="11">
    <source>
        <dbReference type="SAM" id="MobiDB-lite"/>
    </source>
</evidence>
<reference evidence="14" key="1">
    <citation type="submission" date="2021-05" db="EMBL/GenBank/DDBJ databases">
        <authorList>
            <person name="Alioto T."/>
            <person name="Alioto T."/>
            <person name="Gomez Garrido J."/>
        </authorList>
    </citation>
    <scope>NUCLEOTIDE SEQUENCE</scope>
</reference>
<protein>
    <submittedName>
        <fullName evidence="14">PR domain zinc finger protein 10</fullName>
    </submittedName>
</protein>
<keyword evidence="4 10" id="KW-0863">Zinc-finger</keyword>
<feature type="domain" description="C2H2-type" evidence="12">
    <location>
        <begin position="958"/>
        <end position="980"/>
    </location>
</feature>
<dbReference type="Pfam" id="PF21549">
    <property type="entry name" value="PRDM2_PR"/>
    <property type="match status" value="1"/>
</dbReference>
<dbReference type="PROSITE" id="PS00028">
    <property type="entry name" value="ZINC_FINGER_C2H2_1"/>
    <property type="match status" value="10"/>
</dbReference>
<dbReference type="GO" id="GO:0008170">
    <property type="term" value="F:N-methyltransferase activity"/>
    <property type="evidence" value="ECO:0007669"/>
    <property type="project" value="UniProtKB-ARBA"/>
</dbReference>
<evidence type="ECO:0000256" key="3">
    <source>
        <dbReference type="ARBA" id="ARBA00022737"/>
    </source>
</evidence>
<dbReference type="InterPro" id="IPR001214">
    <property type="entry name" value="SET_dom"/>
</dbReference>
<dbReference type="Gene3D" id="3.30.160.60">
    <property type="entry name" value="Classic Zinc Finger"/>
    <property type="match status" value="6"/>
</dbReference>
<dbReference type="Pfam" id="PF13912">
    <property type="entry name" value="zf-C2H2_6"/>
    <property type="match status" value="1"/>
</dbReference>
<feature type="region of interest" description="Disordered" evidence="11">
    <location>
        <begin position="1254"/>
        <end position="1302"/>
    </location>
</feature>
<feature type="domain" description="C2H2-type" evidence="12">
    <location>
        <begin position="781"/>
        <end position="809"/>
    </location>
</feature>
<dbReference type="InterPro" id="IPR036236">
    <property type="entry name" value="Znf_C2H2_sf"/>
</dbReference>
<evidence type="ECO:0000259" key="12">
    <source>
        <dbReference type="PROSITE" id="PS50157"/>
    </source>
</evidence>
<feature type="region of interest" description="Disordered" evidence="11">
    <location>
        <begin position="1325"/>
        <end position="1361"/>
    </location>
</feature>
<feature type="region of interest" description="Disordered" evidence="11">
    <location>
        <begin position="85"/>
        <end position="109"/>
    </location>
</feature>
<dbReference type="FunFam" id="3.30.160.60:FF:001316">
    <property type="entry name" value="PR domain zinc finger protein 10"/>
    <property type="match status" value="1"/>
</dbReference>
<dbReference type="Pfam" id="PF13894">
    <property type="entry name" value="zf-C2H2_4"/>
    <property type="match status" value="1"/>
</dbReference>
<proteinExistence type="predicted"/>
<evidence type="ECO:0000313" key="14">
    <source>
        <dbReference type="EMBL" id="CAG6669947.1"/>
    </source>
</evidence>
<feature type="domain" description="C2H2-type" evidence="12">
    <location>
        <begin position="1014"/>
        <end position="1041"/>
    </location>
</feature>
<evidence type="ECO:0000256" key="4">
    <source>
        <dbReference type="ARBA" id="ARBA00022771"/>
    </source>
</evidence>
<keyword evidence="6" id="KW-0805">Transcription regulation</keyword>
<keyword evidence="5" id="KW-0862">Zinc</keyword>
<dbReference type="GO" id="GO:0010468">
    <property type="term" value="P:regulation of gene expression"/>
    <property type="evidence" value="ECO:0007669"/>
    <property type="project" value="TreeGrafter"/>
</dbReference>
<feature type="region of interest" description="Disordered" evidence="11">
    <location>
        <begin position="380"/>
        <end position="413"/>
    </location>
</feature>
<accession>A0A8D8WRK4</accession>
<evidence type="ECO:0000256" key="8">
    <source>
        <dbReference type="ARBA" id="ARBA00023163"/>
    </source>
</evidence>
<comment type="subcellular location">
    <subcellularLocation>
        <location evidence="1">Nucleus</location>
    </subcellularLocation>
</comment>
<keyword evidence="7" id="KW-0238">DNA-binding</keyword>
<evidence type="ECO:0000256" key="7">
    <source>
        <dbReference type="ARBA" id="ARBA00023125"/>
    </source>
</evidence>
<keyword evidence="8" id="KW-0804">Transcription</keyword>
<evidence type="ECO:0000256" key="2">
    <source>
        <dbReference type="ARBA" id="ARBA00022723"/>
    </source>
</evidence>
<dbReference type="EMBL" id="HBUF01069493">
    <property type="protein sequence ID" value="CAG6629015.1"/>
    <property type="molecule type" value="Transcribed_RNA"/>
</dbReference>
<dbReference type="PROSITE" id="PS50157">
    <property type="entry name" value="ZINC_FINGER_C2H2_2"/>
    <property type="match status" value="10"/>
</dbReference>
<dbReference type="InterPro" id="IPR050331">
    <property type="entry name" value="Zinc_finger"/>
</dbReference>
<dbReference type="EMBL" id="HBUF01069494">
    <property type="protein sequence ID" value="CAG6629019.1"/>
    <property type="molecule type" value="Transcribed_RNA"/>
</dbReference>
<feature type="domain" description="C2H2-type" evidence="12">
    <location>
        <begin position="1042"/>
        <end position="1070"/>
    </location>
</feature>
<sequence length="1466" mass="167130">MACTSGGDISNEDVVVTQWLDPSHQNKVEHNNSNLVLFEVEYVQGQDGLPSDQVLAARGYSTYSHAEPQSFDINDQIISRDINGTDFHGAPPTAEHLDSAPPRNIPTPHLEGGESFYPHSSSHAPSPPLPLQYTQFTTDAFSSSDILLSSEQCAEMLKSGVKLELVLPNGSLAYGVMEPVTKSINVQIPNDVLHSLRPQHVQVAIDMDPDNPVNTEVRRFDPQLHMSDDALDESNVVARRFESQQQLRGVEDVEEGQRYVTSEGLVETQQRYDISGALSDRRRYELDADRRRYDHLSDRLSDVVTSRIESHFRGEIDMRRLREAEYESDQLDNQVEAHNTFSRNFESPQTEIRYESVAQVEKAEFEDRSFSERNFEHVHTERGNFEQHPESRNFDTVHTQRDSRPTPPLDCSTSLNAIDHRLEEIRIIQESLEEDSLEPSLLEDGILSRLDTECLLSICDKPVPSRAKATLPASFLYFSSVPDCADEVVYARRRIPKFSRFGPVEGILIDEVISSYELEVKRETLNLFSELFFLIEVEPGRYRQLDVSDQEASNWMRFVRPARSVQEQNLTLHQKGNAIYFTSIKDVRVKQELRVWYSQDYAHKRCLPFLEPQSSVPSYISDILSGRLDRSEKCPHCDDYFTKEDLREHIISVHNAPCQSVEPPSQKPPPPPPLVRITHKEDRVDEFDRDFCQKKVRISERIASQKHGTSRMALPPEPVATSVAEPTILQRQESGEEDDNTSYTAPLSKRKTHECTTCRKAFPKGFNLKRHILSHLPEQRFPCEFCGKVFTQELYRDKHIRNCHSQEEVGVSLLPSPPIPDQDGAWVCSKCEGEVKFDSFSTYLMHVQAHDNEPGDNDENRNIDEHEGPSHQCPQCPCTYNTREQTLRHIISVHSHREKNLRVCELCARGFHTAEALERHKSMANDTSLPYRCVKCCKRFNTAIALQGHVRIHGHPTFQCPMCEKAFESLQWMRNHVKTHLINGFYHCPRCPKKFQEYQVIRKHIRTFHSDRQFGCQMCSKVFPSQDKLRMHMLSHSDHREFLCANCGKQFKRKDKLKEHMVRQHNPDENQILDQDQLKEDLRDFMPTFISDEIDRKKKISPLTDHSDGNQAPSRPSGGGGGGRSDYAKALYKCHPCLVGFKRRGMLVNHLAARHPDIRPESVPELSMPILKTARDYYCQYCDKIYKSSSKRKSHILKNHPGQALPLSNRMKLGRSDSDELPNPSFCQTVGSISATPQQCQWCHKQYASKAKLLQHQRKKHHEQLPPDLRVPRLSKQSSSEDDTGRAVAPPHPPAAPTPTMTHHVQDMTSHMTFDVKSAGLSSDLLPLHSFNPNHPPSLKSPPETHSSSTLTRKPSIRPRLMKQDRVQEDDIVGGVVSGGGTGSLVEIAPEVYELTTELCPETLELLRKQFKQQETSGDTLGHALDDKTLSTEQLLKLFALNGVTIVTEQTTGDTNYAVFTPYPPR</sequence>
<feature type="domain" description="C2H2-type" evidence="12">
    <location>
        <begin position="1177"/>
        <end position="1205"/>
    </location>
</feature>
<evidence type="ECO:0000256" key="10">
    <source>
        <dbReference type="PROSITE-ProRule" id="PRU00042"/>
    </source>
</evidence>
<dbReference type="GO" id="GO:0003677">
    <property type="term" value="F:DNA binding"/>
    <property type="evidence" value="ECO:0007669"/>
    <property type="project" value="UniProtKB-KW"/>
</dbReference>
<dbReference type="InterPro" id="IPR013087">
    <property type="entry name" value="Znf_C2H2_type"/>
</dbReference>
<feature type="compositionally biased region" description="Polar residues" evidence="11">
    <location>
        <begin position="1344"/>
        <end position="1353"/>
    </location>
</feature>
<dbReference type="Gene3D" id="2.170.270.10">
    <property type="entry name" value="SET domain"/>
    <property type="match status" value="1"/>
</dbReference>
<feature type="compositionally biased region" description="Basic and acidic residues" evidence="11">
    <location>
        <begin position="380"/>
        <end position="404"/>
    </location>
</feature>
<dbReference type="PANTHER" id="PTHR16515:SF49">
    <property type="entry name" value="GASTRULA ZINC FINGER PROTEIN XLCGF49.1-LIKE-RELATED"/>
    <property type="match status" value="1"/>
</dbReference>
<evidence type="ECO:0000259" key="13">
    <source>
        <dbReference type="PROSITE" id="PS50280"/>
    </source>
</evidence>
<dbReference type="GO" id="GO:0008757">
    <property type="term" value="F:S-adenosylmethionine-dependent methyltransferase activity"/>
    <property type="evidence" value="ECO:0007669"/>
    <property type="project" value="UniProtKB-ARBA"/>
</dbReference>
<feature type="domain" description="C2H2-type" evidence="12">
    <location>
        <begin position="931"/>
        <end position="953"/>
    </location>
</feature>
<keyword evidence="9" id="KW-0539">Nucleus</keyword>
<evidence type="ECO:0000256" key="9">
    <source>
        <dbReference type="ARBA" id="ARBA00023242"/>
    </source>
</evidence>
<feature type="domain" description="C2H2-type" evidence="12">
    <location>
        <begin position="1132"/>
        <end position="1160"/>
    </location>
</feature>
<feature type="domain" description="C2H2-type" evidence="12">
    <location>
        <begin position="753"/>
        <end position="780"/>
    </location>
</feature>
<name>A0A8D8WRK4_9HEMI</name>
<keyword evidence="3" id="KW-0677">Repeat</keyword>
<dbReference type="SMART" id="SM00355">
    <property type="entry name" value="ZnF_C2H2"/>
    <property type="match status" value="14"/>
</dbReference>
<dbReference type="PROSITE" id="PS50280">
    <property type="entry name" value="SET"/>
    <property type="match status" value="1"/>
</dbReference>
<dbReference type="GO" id="GO:0008270">
    <property type="term" value="F:zinc ion binding"/>
    <property type="evidence" value="ECO:0007669"/>
    <property type="project" value="UniProtKB-KW"/>
</dbReference>
<evidence type="ECO:0000256" key="1">
    <source>
        <dbReference type="ARBA" id="ARBA00004123"/>
    </source>
</evidence>
<evidence type="ECO:0000256" key="6">
    <source>
        <dbReference type="ARBA" id="ARBA00023015"/>
    </source>
</evidence>
<dbReference type="InterPro" id="IPR046341">
    <property type="entry name" value="SET_dom_sf"/>
</dbReference>
<dbReference type="SUPFAM" id="SSF57667">
    <property type="entry name" value="beta-beta-alpha zinc fingers"/>
    <property type="match status" value="4"/>
</dbReference>
<evidence type="ECO:0000256" key="5">
    <source>
        <dbReference type="ARBA" id="ARBA00022833"/>
    </source>
</evidence>
<dbReference type="GO" id="GO:0005634">
    <property type="term" value="C:nucleus"/>
    <property type="evidence" value="ECO:0007669"/>
    <property type="project" value="UniProtKB-SubCell"/>
</dbReference>
<dbReference type="PANTHER" id="PTHR16515">
    <property type="entry name" value="PR DOMAIN ZINC FINGER PROTEIN"/>
    <property type="match status" value="1"/>
</dbReference>
<feature type="domain" description="C2H2-type" evidence="12">
    <location>
        <begin position="986"/>
        <end position="1014"/>
    </location>
</feature>
<dbReference type="EMBL" id="HBUF01222306">
    <property type="protein sequence ID" value="CAG6669947.1"/>
    <property type="molecule type" value="Transcribed_RNA"/>
</dbReference>
<organism evidence="14">
    <name type="scientific">Cacopsylla melanoneura</name>
    <dbReference type="NCBI Taxonomy" id="428564"/>
    <lineage>
        <taxon>Eukaryota</taxon>
        <taxon>Metazoa</taxon>
        <taxon>Ecdysozoa</taxon>
        <taxon>Arthropoda</taxon>
        <taxon>Hexapoda</taxon>
        <taxon>Insecta</taxon>
        <taxon>Pterygota</taxon>
        <taxon>Neoptera</taxon>
        <taxon>Paraneoptera</taxon>
        <taxon>Hemiptera</taxon>
        <taxon>Sternorrhyncha</taxon>
        <taxon>Psylloidea</taxon>
        <taxon>Psyllidae</taxon>
        <taxon>Psyllinae</taxon>
        <taxon>Cacopsylla</taxon>
    </lineage>
</organism>
<feature type="domain" description="SET" evidence="13">
    <location>
        <begin position="474"/>
        <end position="598"/>
    </location>
</feature>
<keyword evidence="2" id="KW-0479">Metal-binding</keyword>
<dbReference type="Pfam" id="PF00096">
    <property type="entry name" value="zf-C2H2"/>
    <property type="match status" value="1"/>
</dbReference>
<feature type="region of interest" description="Disordered" evidence="11">
    <location>
        <begin position="1100"/>
        <end position="1124"/>
    </location>
</feature>
<feature type="domain" description="C2H2-type" evidence="12">
    <location>
        <begin position="1238"/>
        <end position="1266"/>
    </location>
</feature>